<comment type="subcellular location">
    <subcellularLocation>
        <location evidence="5 6">Cytoplasm</location>
    </subcellularLocation>
</comment>
<name>A0ABN2Q9Z0_9MICO</name>
<comment type="similarity">
    <text evidence="5 6">Belongs to the XseA family.</text>
</comment>
<evidence type="ECO:0000259" key="7">
    <source>
        <dbReference type="Pfam" id="PF02601"/>
    </source>
</evidence>
<evidence type="ECO:0000256" key="2">
    <source>
        <dbReference type="ARBA" id="ARBA00022722"/>
    </source>
</evidence>
<organism evidence="9 10">
    <name type="scientific">Agromyces allii</name>
    <dbReference type="NCBI Taxonomy" id="393607"/>
    <lineage>
        <taxon>Bacteria</taxon>
        <taxon>Bacillati</taxon>
        <taxon>Actinomycetota</taxon>
        <taxon>Actinomycetes</taxon>
        <taxon>Micrococcales</taxon>
        <taxon>Microbacteriaceae</taxon>
        <taxon>Agromyces</taxon>
    </lineage>
</organism>
<gene>
    <name evidence="5 9" type="primary">xseA</name>
    <name evidence="9" type="ORF">GCM10009717_12940</name>
</gene>
<sequence length="442" mass="47804">MTDATATRDAPWPVSTLSNKLKDWIERLGMVWVEGEITQWGGSGGNVYGKLKDLEADATISFTMWSSVRAKLTEQFKQGDHAVLLVKPTWWVKGGSLSFQVYDMKHVGLGDLLERLERLRATLAAEGLFAASRKRPLPFLPGVVGLITGRDSDAEKDVLRNARLRWPAVEFRTAYATVQGDRTPTEVVAAIQKLDADPEVEVIIIARGGGDFQNLLGFSDERVVRAAAAATTPIVSAIGHEADRPLLDEVADLRASTPTDAAKRVIPDVGEELARVDQVRARLGMRLSSILTREIDRIGHLRMRPVLADGTWIVDRRAEELTRWVARGSELVDRHIERQSSRIGELRGHLRALSPQATLDRGYAIVQGPDGHVVRGPAGAPAATRLTVTLADGTIAADSLGALDAGATPHAPDDALDDALEPTTSTAARRVTAADEPVSGAE</sequence>
<dbReference type="EMBL" id="BAAAMK010000002">
    <property type="protein sequence ID" value="GAA1948001.1"/>
    <property type="molecule type" value="Genomic_DNA"/>
</dbReference>
<comment type="catalytic activity">
    <reaction evidence="5 6">
        <text>Exonucleolytic cleavage in either 5'- to 3'- or 3'- to 5'-direction to yield nucleoside 5'-phosphates.</text>
        <dbReference type="EC" id="3.1.11.6"/>
    </reaction>
</comment>
<dbReference type="InterPro" id="IPR003753">
    <property type="entry name" value="Exonuc_VII_L"/>
</dbReference>
<dbReference type="HAMAP" id="MF_00378">
    <property type="entry name" value="Exonuc_7_L"/>
    <property type="match status" value="1"/>
</dbReference>
<evidence type="ECO:0000313" key="9">
    <source>
        <dbReference type="EMBL" id="GAA1948001.1"/>
    </source>
</evidence>
<feature type="domain" description="Exonuclease VII large subunit C-terminal" evidence="7">
    <location>
        <begin position="128"/>
        <end position="304"/>
    </location>
</feature>
<accession>A0ABN2Q9Z0</accession>
<comment type="subunit">
    <text evidence="5">Heterooligomer composed of large and small subunits.</text>
</comment>
<dbReference type="Pfam" id="PF13742">
    <property type="entry name" value="tRNA_anti_2"/>
    <property type="match status" value="1"/>
</dbReference>
<evidence type="ECO:0000256" key="3">
    <source>
        <dbReference type="ARBA" id="ARBA00022801"/>
    </source>
</evidence>
<dbReference type="CDD" id="cd04489">
    <property type="entry name" value="ExoVII_LU_OBF"/>
    <property type="match status" value="1"/>
</dbReference>
<keyword evidence="4 5" id="KW-0269">Exonuclease</keyword>
<keyword evidence="10" id="KW-1185">Reference proteome</keyword>
<dbReference type="InterPro" id="IPR020579">
    <property type="entry name" value="Exonuc_VII_lsu_C"/>
</dbReference>
<protein>
    <recommendedName>
        <fullName evidence="5">Exodeoxyribonuclease 7 large subunit</fullName>
        <ecNumber evidence="5">3.1.11.6</ecNumber>
    </recommendedName>
    <alternativeName>
        <fullName evidence="5">Exodeoxyribonuclease VII large subunit</fullName>
        <shortName evidence="5">Exonuclease VII large subunit</shortName>
    </alternativeName>
</protein>
<feature type="domain" description="Exonuclease VII large subunit C-terminal" evidence="7">
    <location>
        <begin position="315"/>
        <end position="397"/>
    </location>
</feature>
<keyword evidence="3 5" id="KW-0378">Hydrolase</keyword>
<evidence type="ECO:0000256" key="4">
    <source>
        <dbReference type="ARBA" id="ARBA00022839"/>
    </source>
</evidence>
<evidence type="ECO:0000313" key="10">
    <source>
        <dbReference type="Proteomes" id="UP001499954"/>
    </source>
</evidence>
<dbReference type="PANTHER" id="PTHR30008">
    <property type="entry name" value="EXODEOXYRIBONUCLEASE 7 LARGE SUBUNIT"/>
    <property type="match status" value="1"/>
</dbReference>
<reference evidence="9 10" key="1">
    <citation type="journal article" date="2019" name="Int. J. Syst. Evol. Microbiol.">
        <title>The Global Catalogue of Microorganisms (GCM) 10K type strain sequencing project: providing services to taxonomists for standard genome sequencing and annotation.</title>
        <authorList>
            <consortium name="The Broad Institute Genomics Platform"/>
            <consortium name="The Broad Institute Genome Sequencing Center for Infectious Disease"/>
            <person name="Wu L."/>
            <person name="Ma J."/>
        </authorList>
    </citation>
    <scope>NUCLEOTIDE SEQUENCE [LARGE SCALE GENOMIC DNA]</scope>
    <source>
        <strain evidence="9 10">JCM 13584</strain>
    </source>
</reference>
<proteinExistence type="inferred from homology"/>
<feature type="domain" description="OB-fold nucleic acid binding" evidence="8">
    <location>
        <begin position="13"/>
        <end position="104"/>
    </location>
</feature>
<evidence type="ECO:0000256" key="5">
    <source>
        <dbReference type="HAMAP-Rule" id="MF_00378"/>
    </source>
</evidence>
<dbReference type="Pfam" id="PF02601">
    <property type="entry name" value="Exonuc_VII_L"/>
    <property type="match status" value="2"/>
</dbReference>
<dbReference type="InterPro" id="IPR025824">
    <property type="entry name" value="OB-fold_nuc-bd_dom"/>
</dbReference>
<dbReference type="EC" id="3.1.11.6" evidence="5"/>
<dbReference type="PANTHER" id="PTHR30008:SF0">
    <property type="entry name" value="EXODEOXYRIBONUCLEASE 7 LARGE SUBUNIT"/>
    <property type="match status" value="1"/>
</dbReference>
<dbReference type="RefSeq" id="WP_157413352.1">
    <property type="nucleotide sequence ID" value="NZ_BAAAMK010000002.1"/>
</dbReference>
<evidence type="ECO:0000256" key="6">
    <source>
        <dbReference type="RuleBase" id="RU004355"/>
    </source>
</evidence>
<dbReference type="Proteomes" id="UP001499954">
    <property type="component" value="Unassembled WGS sequence"/>
</dbReference>
<keyword evidence="2 5" id="KW-0540">Nuclease</keyword>
<comment type="caution">
    <text evidence="9">The sequence shown here is derived from an EMBL/GenBank/DDBJ whole genome shotgun (WGS) entry which is preliminary data.</text>
</comment>
<keyword evidence="1 5" id="KW-0963">Cytoplasm</keyword>
<evidence type="ECO:0000256" key="1">
    <source>
        <dbReference type="ARBA" id="ARBA00022490"/>
    </source>
</evidence>
<dbReference type="NCBIfam" id="TIGR00237">
    <property type="entry name" value="xseA"/>
    <property type="match status" value="1"/>
</dbReference>
<evidence type="ECO:0000259" key="8">
    <source>
        <dbReference type="Pfam" id="PF13742"/>
    </source>
</evidence>
<comment type="function">
    <text evidence="5">Bidirectionally degrades single-stranded DNA into large acid-insoluble oligonucleotides, which are then degraded further into small acid-soluble oligonucleotides.</text>
</comment>